<keyword evidence="4" id="KW-0378">Hydrolase</keyword>
<dbReference type="PANTHER" id="PTHR30319:SF1">
    <property type="entry name" value="TRANSCRIPTIONAL REPRESSOR PAAX"/>
    <property type="match status" value="1"/>
</dbReference>
<keyword evidence="3 9" id="KW-0255">Endonuclease</keyword>
<keyword evidence="6" id="KW-0051">Antiviral defense</keyword>
<evidence type="ECO:0000259" key="8">
    <source>
        <dbReference type="Pfam" id="PF20803"/>
    </source>
</evidence>
<dbReference type="GO" id="GO:0004521">
    <property type="term" value="F:RNA endonuclease activity"/>
    <property type="evidence" value="ECO:0007669"/>
    <property type="project" value="InterPro"/>
</dbReference>
<protein>
    <submittedName>
        <fullName evidence="9">CRISPR-associated endonuclease Cas2</fullName>
    </submittedName>
</protein>
<dbReference type="PANTHER" id="PTHR30319">
    <property type="entry name" value="PHENYLACETIC ACID REGULATOR-RELATED TRANSCRIPTIONAL REPRESSOR"/>
    <property type="match status" value="1"/>
</dbReference>
<keyword evidence="5" id="KW-0460">Magnesium</keyword>
<evidence type="ECO:0000256" key="4">
    <source>
        <dbReference type="ARBA" id="ARBA00022801"/>
    </source>
</evidence>
<sequence>MPKVPDREKIIAATKGLVSTLSDYLLIQLYFGMELMAGGHGRNVGQAGEAAWEDFFSGKGQTPKRRALYGLKSRGFVDYARGCSDLRVTEAGLKRLRALVPFYDQRRIWNGKLYLITFDIPEQKKSQREILRSYLKKIGCGMLQLSVWITPYDPREVLRDFVSQSGLQGMVLVSDMGKDGSIGGADIKTIVEKVFDLESLNARYGQFVRQYRKTKGPVAALTVDFLSILKDDPQLPFALLPDAWMGAEAYAIYAKHLRSQ</sequence>
<feature type="domain" description="Transcriptional repressor PaaX-like C-terminal" evidence="7">
    <location>
        <begin position="195"/>
        <end position="256"/>
    </location>
</feature>
<evidence type="ECO:0000313" key="9">
    <source>
        <dbReference type="EMBL" id="HEX61748.1"/>
    </source>
</evidence>
<evidence type="ECO:0000256" key="3">
    <source>
        <dbReference type="ARBA" id="ARBA00022759"/>
    </source>
</evidence>
<dbReference type="InterPro" id="IPR021127">
    <property type="entry name" value="CRISPR_associated_Cas2"/>
</dbReference>
<dbReference type="GO" id="GO:0043571">
    <property type="term" value="P:maintenance of CRISPR repeat elements"/>
    <property type="evidence" value="ECO:0007669"/>
    <property type="project" value="InterPro"/>
</dbReference>
<evidence type="ECO:0000256" key="6">
    <source>
        <dbReference type="ARBA" id="ARBA00023118"/>
    </source>
</evidence>
<dbReference type="GO" id="GO:0006351">
    <property type="term" value="P:DNA-templated transcription"/>
    <property type="evidence" value="ECO:0007669"/>
    <property type="project" value="TreeGrafter"/>
</dbReference>
<gene>
    <name evidence="9" type="primary">cas2</name>
    <name evidence="9" type="ORF">ENR01_01130</name>
</gene>
<dbReference type="InterPro" id="IPR013225">
    <property type="entry name" value="PaaX_C"/>
</dbReference>
<comment type="caution">
    <text evidence="9">The sequence shown here is derived from an EMBL/GenBank/DDBJ whole genome shotgun (WGS) entry which is preliminary data.</text>
</comment>
<evidence type="ECO:0000256" key="5">
    <source>
        <dbReference type="ARBA" id="ARBA00022842"/>
    </source>
</evidence>
<keyword evidence="1" id="KW-0540">Nuclease</keyword>
<evidence type="ECO:0000259" key="7">
    <source>
        <dbReference type="Pfam" id="PF08223"/>
    </source>
</evidence>
<dbReference type="Pfam" id="PF20803">
    <property type="entry name" value="PaaX_M"/>
    <property type="match status" value="1"/>
</dbReference>
<dbReference type="AlphaFoldDB" id="A0A832DUL1"/>
<dbReference type="Pfam" id="PF08223">
    <property type="entry name" value="PaaX_C"/>
    <property type="match status" value="1"/>
</dbReference>
<dbReference type="Gene3D" id="1.20.58.1460">
    <property type="match status" value="1"/>
</dbReference>
<feature type="domain" description="Transcriptional repressor PaaX-like central Cas2-like" evidence="8">
    <location>
        <begin position="108"/>
        <end position="171"/>
    </location>
</feature>
<reference evidence="9" key="1">
    <citation type="journal article" date="2020" name="mSystems">
        <title>Genome- and Community-Level Interaction Insights into Carbon Utilization and Element Cycling Functions of Hydrothermarchaeota in Hydrothermal Sediment.</title>
        <authorList>
            <person name="Zhou Z."/>
            <person name="Liu Y."/>
            <person name="Xu W."/>
            <person name="Pan J."/>
            <person name="Luo Z.H."/>
            <person name="Li M."/>
        </authorList>
    </citation>
    <scope>NUCLEOTIDE SEQUENCE [LARGE SCALE GENOMIC DNA]</scope>
    <source>
        <strain evidence="9">SpSt-361</strain>
    </source>
</reference>
<accession>A0A832DUL1</accession>
<dbReference type="Gene3D" id="3.30.70.2650">
    <property type="match status" value="1"/>
</dbReference>
<dbReference type="NCBIfam" id="TIGR01573">
    <property type="entry name" value="cas2"/>
    <property type="match status" value="1"/>
</dbReference>
<evidence type="ECO:0000256" key="1">
    <source>
        <dbReference type="ARBA" id="ARBA00022722"/>
    </source>
</evidence>
<name>A0A832DUL1_UNCKA</name>
<evidence type="ECO:0000256" key="2">
    <source>
        <dbReference type="ARBA" id="ARBA00022723"/>
    </source>
</evidence>
<organism evidence="9">
    <name type="scientific">candidate division WWE3 bacterium</name>
    <dbReference type="NCBI Taxonomy" id="2053526"/>
    <lineage>
        <taxon>Bacteria</taxon>
        <taxon>Katanobacteria</taxon>
    </lineage>
</organism>
<dbReference type="InterPro" id="IPR048846">
    <property type="entry name" value="PaaX-like_central"/>
</dbReference>
<keyword evidence="2" id="KW-0479">Metal-binding</keyword>
<dbReference type="EMBL" id="DSPJ01000034">
    <property type="protein sequence ID" value="HEX61748.1"/>
    <property type="molecule type" value="Genomic_DNA"/>
</dbReference>
<proteinExistence type="predicted"/>
<dbReference type="SUPFAM" id="SSF143430">
    <property type="entry name" value="TTP0101/SSO1404-like"/>
    <property type="match status" value="1"/>
</dbReference>